<evidence type="ECO:0000313" key="2">
    <source>
        <dbReference type="Proteomes" id="UP000085678"/>
    </source>
</evidence>
<keyword evidence="1" id="KW-1133">Transmembrane helix</keyword>
<dbReference type="SUPFAM" id="SSF53448">
    <property type="entry name" value="Nucleotide-diphospho-sugar transferases"/>
    <property type="match status" value="1"/>
</dbReference>
<dbReference type="FunCoup" id="A0A1S3JWL1">
    <property type="interactions" value="624"/>
</dbReference>
<dbReference type="InterPro" id="IPR002495">
    <property type="entry name" value="Glyco_trans_8"/>
</dbReference>
<dbReference type="GeneID" id="106176825"/>
<dbReference type="Pfam" id="PF01501">
    <property type="entry name" value="Glyco_transf_8"/>
    <property type="match status" value="1"/>
</dbReference>
<evidence type="ECO:0000313" key="3">
    <source>
        <dbReference type="RefSeq" id="XP_013414815.1"/>
    </source>
</evidence>
<keyword evidence="1" id="KW-0472">Membrane</keyword>
<dbReference type="PANTHER" id="PTHR46612:SF1">
    <property type="entry name" value="XYLOSIDE XYLOSYLTRANSFERASE 1"/>
    <property type="match status" value="1"/>
</dbReference>
<dbReference type="InParanoid" id="A0A1S3JWL1"/>
<dbReference type="Gene3D" id="3.90.550.10">
    <property type="entry name" value="Spore Coat Polysaccharide Biosynthesis Protein SpsA, Chain A"/>
    <property type="match status" value="1"/>
</dbReference>
<dbReference type="InterPro" id="IPR042465">
    <property type="entry name" value="XXLT1"/>
</dbReference>
<dbReference type="OMA" id="QPHFSSH"/>
<dbReference type="Proteomes" id="UP000085678">
    <property type="component" value="Unplaced"/>
</dbReference>
<accession>A0A1S3JWL1</accession>
<dbReference type="GO" id="GO:0005789">
    <property type="term" value="C:endoplasmic reticulum membrane"/>
    <property type="evidence" value="ECO:0007669"/>
    <property type="project" value="TreeGrafter"/>
</dbReference>
<proteinExistence type="predicted"/>
<evidence type="ECO:0000256" key="1">
    <source>
        <dbReference type="SAM" id="Phobius"/>
    </source>
</evidence>
<dbReference type="RefSeq" id="XP_013414815.1">
    <property type="nucleotide sequence ID" value="XM_013559361.1"/>
</dbReference>
<dbReference type="KEGG" id="lak:106176825"/>
<dbReference type="AlphaFoldDB" id="A0A1S3JWL1"/>
<name>A0A1S3JWL1_LINAN</name>
<dbReference type="PANTHER" id="PTHR46612">
    <property type="entry name" value="XYLOSIDE XYLOSYLTRANSFERASE 1"/>
    <property type="match status" value="1"/>
</dbReference>
<organism evidence="2 3">
    <name type="scientific">Lingula anatina</name>
    <name type="common">Brachiopod</name>
    <name type="synonym">Lingula unguis</name>
    <dbReference type="NCBI Taxonomy" id="7574"/>
    <lineage>
        <taxon>Eukaryota</taxon>
        <taxon>Metazoa</taxon>
        <taxon>Spiralia</taxon>
        <taxon>Lophotrochozoa</taxon>
        <taxon>Brachiopoda</taxon>
        <taxon>Linguliformea</taxon>
        <taxon>Lingulata</taxon>
        <taxon>Lingulida</taxon>
        <taxon>Linguloidea</taxon>
        <taxon>Lingulidae</taxon>
        <taxon>Lingula</taxon>
    </lineage>
</organism>
<sequence>MAPRGGMRRLFTSQNILIFLGVLSVVLVILIYNKLLFPGTFTTDSERFYRSDRLENRKDQLHKPDGQPLETPLAGVSELEFSVPEEIDVIITFTKAKDNWQLADKFRRCVASLVKHSSVMLAFHIIGDKDSQQIAEKILKEVDSGTAAKHRVVHLDIDTMAKELHSIVLPMQKYFSYKPGSYYSDSLFFLSAAIHRVVPETMHRVIMLDADLKFREDIAKLYQKFNDFKEHNVIGIAYEGQPVYRHTFWKYRQENPSTRVGDPPPKGLPGFNSGVLLLDLHRMRNSKHYNSLINEQVLEEQTKKYSFKGHLGDQDFFTLISIEHEELFYVLPCNWNRQLCKYWRDKGYESVFDLYFKCEGPIYVYHGNCHTPIPED</sequence>
<dbReference type="InterPro" id="IPR029044">
    <property type="entry name" value="Nucleotide-diphossugar_trans"/>
</dbReference>
<dbReference type="OrthoDB" id="411524at2759"/>
<reference evidence="3" key="1">
    <citation type="submission" date="2025-08" db="UniProtKB">
        <authorList>
            <consortium name="RefSeq"/>
        </authorList>
    </citation>
    <scope>IDENTIFICATION</scope>
    <source>
        <tissue evidence="3">Gonads</tissue>
    </source>
</reference>
<dbReference type="STRING" id="7574.A0A1S3JWL1"/>
<feature type="transmembrane region" description="Helical" evidence="1">
    <location>
        <begin position="12"/>
        <end position="32"/>
    </location>
</feature>
<dbReference type="GO" id="GO:0016266">
    <property type="term" value="P:protein O-linked glycosylation via N-acetyl-galactosamine"/>
    <property type="evidence" value="ECO:0007669"/>
    <property type="project" value="TreeGrafter"/>
</dbReference>
<protein>
    <submittedName>
        <fullName evidence="3">Xyloside xylosyltransferase 1-like</fullName>
    </submittedName>
</protein>
<gene>
    <name evidence="3" type="primary">LOC106176825</name>
</gene>
<keyword evidence="1" id="KW-0812">Transmembrane</keyword>
<dbReference type="GO" id="GO:0140560">
    <property type="term" value="F:xylosyl alpha-1,3-xylosyltransferase activity"/>
    <property type="evidence" value="ECO:0007669"/>
    <property type="project" value="TreeGrafter"/>
</dbReference>
<keyword evidence="2" id="KW-1185">Reference proteome</keyword>